<dbReference type="InterPro" id="IPR041796">
    <property type="entry name" value="Mre11_N"/>
</dbReference>
<dbReference type="Pfam" id="PF12320">
    <property type="entry name" value="SbcD_C"/>
    <property type="match status" value="1"/>
</dbReference>
<keyword evidence="7" id="KW-0255">Endonuclease</keyword>
<comment type="subunit">
    <text evidence="2 7">Heterodimer of SbcC and SbcD.</text>
</comment>
<dbReference type="InterPro" id="IPR004843">
    <property type="entry name" value="Calcineurin-like_PHP"/>
</dbReference>
<dbReference type="CDD" id="cd00840">
    <property type="entry name" value="MPP_Mre11_N"/>
    <property type="match status" value="1"/>
</dbReference>
<comment type="similarity">
    <text evidence="1 7">Belongs to the SbcD family.</text>
</comment>
<accession>A0A841I2F3</accession>
<dbReference type="NCBIfam" id="TIGR00619">
    <property type="entry name" value="sbcd"/>
    <property type="match status" value="1"/>
</dbReference>
<evidence type="ECO:0000256" key="2">
    <source>
        <dbReference type="ARBA" id="ARBA00011322"/>
    </source>
</evidence>
<feature type="domain" description="Calcineurin-like phosphoesterase" evidence="8">
    <location>
        <begin position="1"/>
        <end position="228"/>
    </location>
</feature>
<evidence type="ECO:0000256" key="4">
    <source>
        <dbReference type="ARBA" id="ARBA00022722"/>
    </source>
</evidence>
<dbReference type="Gene3D" id="3.60.21.10">
    <property type="match status" value="1"/>
</dbReference>
<dbReference type="GO" id="GO:0006310">
    <property type="term" value="P:DNA recombination"/>
    <property type="evidence" value="ECO:0007669"/>
    <property type="project" value="UniProtKB-KW"/>
</dbReference>
<keyword evidence="4 7" id="KW-0540">Nuclease</keyword>
<evidence type="ECO:0000313" key="11">
    <source>
        <dbReference type="Proteomes" id="UP000569951"/>
    </source>
</evidence>
<protein>
    <recommendedName>
        <fullName evidence="3 7">Nuclease SbcCD subunit D</fullName>
    </recommendedName>
</protein>
<evidence type="ECO:0000313" key="10">
    <source>
        <dbReference type="EMBL" id="MBB6099246.1"/>
    </source>
</evidence>
<reference evidence="10 11" key="1">
    <citation type="submission" date="2020-08" db="EMBL/GenBank/DDBJ databases">
        <title>Genomic Encyclopedia of Type Strains, Phase IV (KMG-IV): sequencing the most valuable type-strain genomes for metagenomic binning, comparative biology and taxonomic classification.</title>
        <authorList>
            <person name="Goeker M."/>
        </authorList>
    </citation>
    <scope>NUCLEOTIDE SEQUENCE [LARGE SCALE GENOMIC DNA]</scope>
    <source>
        <strain evidence="10 11">DSM 21458</strain>
    </source>
</reference>
<gene>
    <name evidence="7" type="primary">sbcD</name>
    <name evidence="10" type="ORF">HNR42_002684</name>
</gene>
<dbReference type="InterPro" id="IPR026843">
    <property type="entry name" value="SbcD_C"/>
</dbReference>
<dbReference type="InterPro" id="IPR050535">
    <property type="entry name" value="DNA_Repair-Maintenance_Comp"/>
</dbReference>
<keyword evidence="11" id="KW-1185">Reference proteome</keyword>
<dbReference type="EMBL" id="JACHHG010000010">
    <property type="protein sequence ID" value="MBB6099246.1"/>
    <property type="molecule type" value="Genomic_DNA"/>
</dbReference>
<dbReference type="GO" id="GO:0006260">
    <property type="term" value="P:DNA replication"/>
    <property type="evidence" value="ECO:0007669"/>
    <property type="project" value="UniProtKB-KW"/>
</dbReference>
<comment type="caution">
    <text evidence="10">The sequence shown here is derived from an EMBL/GenBank/DDBJ whole genome shotgun (WGS) entry which is preliminary data.</text>
</comment>
<evidence type="ECO:0000256" key="6">
    <source>
        <dbReference type="ARBA" id="ARBA00022839"/>
    </source>
</evidence>
<dbReference type="Proteomes" id="UP000569951">
    <property type="component" value="Unassembled WGS sequence"/>
</dbReference>
<keyword evidence="6 7" id="KW-0269">Exonuclease</keyword>
<evidence type="ECO:0000256" key="7">
    <source>
        <dbReference type="RuleBase" id="RU363069"/>
    </source>
</evidence>
<evidence type="ECO:0000259" key="9">
    <source>
        <dbReference type="Pfam" id="PF12320"/>
    </source>
</evidence>
<keyword evidence="7" id="KW-0235">DNA replication</keyword>
<name>A0A841I2F3_9DEIO</name>
<dbReference type="GO" id="GO:0008408">
    <property type="term" value="F:3'-5' exonuclease activity"/>
    <property type="evidence" value="ECO:0007669"/>
    <property type="project" value="InterPro"/>
</dbReference>
<evidence type="ECO:0000259" key="8">
    <source>
        <dbReference type="Pfam" id="PF00149"/>
    </source>
</evidence>
<dbReference type="GO" id="GO:0004519">
    <property type="term" value="F:endonuclease activity"/>
    <property type="evidence" value="ECO:0007669"/>
    <property type="project" value="UniProtKB-KW"/>
</dbReference>
<dbReference type="AlphaFoldDB" id="A0A841I2F3"/>
<organism evidence="10 11">
    <name type="scientific">Deinobacterium chartae</name>
    <dbReference type="NCBI Taxonomy" id="521158"/>
    <lineage>
        <taxon>Bacteria</taxon>
        <taxon>Thermotogati</taxon>
        <taxon>Deinococcota</taxon>
        <taxon>Deinococci</taxon>
        <taxon>Deinococcales</taxon>
        <taxon>Deinococcaceae</taxon>
        <taxon>Deinobacterium</taxon>
    </lineage>
</organism>
<evidence type="ECO:0000256" key="5">
    <source>
        <dbReference type="ARBA" id="ARBA00022801"/>
    </source>
</evidence>
<dbReference type="InterPro" id="IPR004593">
    <property type="entry name" value="SbcD"/>
</dbReference>
<dbReference type="RefSeq" id="WP_183988002.1">
    <property type="nucleotide sequence ID" value="NZ_JACHHG010000010.1"/>
</dbReference>
<evidence type="ECO:0000256" key="3">
    <source>
        <dbReference type="ARBA" id="ARBA00013365"/>
    </source>
</evidence>
<keyword evidence="5 7" id="KW-0378">Hydrolase</keyword>
<feature type="domain" description="Nuclease SbcCD subunit D C-terminal" evidence="9">
    <location>
        <begin position="280"/>
        <end position="366"/>
    </location>
</feature>
<dbReference type="PANTHER" id="PTHR30337:SF0">
    <property type="entry name" value="NUCLEASE SBCCD SUBUNIT D"/>
    <property type="match status" value="1"/>
</dbReference>
<dbReference type="Pfam" id="PF00149">
    <property type="entry name" value="Metallophos"/>
    <property type="match status" value="1"/>
</dbReference>
<evidence type="ECO:0000256" key="1">
    <source>
        <dbReference type="ARBA" id="ARBA00010555"/>
    </source>
</evidence>
<dbReference type="PANTHER" id="PTHR30337">
    <property type="entry name" value="COMPONENT OF ATP-DEPENDENT DSDNA EXONUCLEASE"/>
    <property type="match status" value="1"/>
</dbReference>
<dbReference type="InterPro" id="IPR029052">
    <property type="entry name" value="Metallo-depent_PP-like"/>
</dbReference>
<keyword evidence="7" id="KW-0233">DNA recombination</keyword>
<comment type="function">
    <text evidence="7">SbcCD cleaves DNA hairpin structures. These structures can inhibit DNA replication and are intermediates in certain DNA recombination reactions. The complex acts as a 3'-&gt;5' double strand exonuclease that can open hairpins. It also has a 5' single-strand endonuclease activity.</text>
</comment>
<sequence length="393" mass="42986">MRILHTADFHAGRVLRGFDRTPEIRAALLEVAELARSERVDAVLVAGDLFDSVNPSADAEAAIFEFFLALKERGLPSVVIAGNHDSASRLASVTGLLNWVGAQVVAGMPANPLEAVRTLQTRSGEELVVAAFPFLSERRLVKYADVVGGDVSAWRERFQQGMGFFIDYLTRGFKPSAVNTLMLHTTVSGSKPSGSERAFTFDITNSYTVSPQMLPTSAQYVALGHIHKAQQVADLPLAHYAGSLIQLDFGESRENKMVKLIEAQPGRPARVHDLPISGGRELRTVRTDVEGLERRLEELRSFGGLLKVVVEVPAGFPMPGLKDRVLAVLPNTLSVELEKVGETETVTAAREGLSPLELFERYYRERRGELPEAVRAAFLEADRAVREAAGENV</sequence>
<proteinExistence type="inferred from homology"/>
<dbReference type="SUPFAM" id="SSF56300">
    <property type="entry name" value="Metallo-dependent phosphatases"/>
    <property type="match status" value="1"/>
</dbReference>